<dbReference type="Proteomes" id="UP000759273">
    <property type="component" value="Unassembled WGS sequence"/>
</dbReference>
<feature type="binding site" evidence="4">
    <location>
        <position position="136"/>
    </location>
    <ligand>
        <name>D-ribulose 5-phosphate</name>
        <dbReference type="ChEBI" id="CHEBI:58121"/>
    </ligand>
</feature>
<feature type="binding site" evidence="4">
    <location>
        <begin position="70"/>
        <end position="74"/>
    </location>
    <ligand>
        <name>D-ribulose 5-phosphate</name>
        <dbReference type="ChEBI" id="CHEBI:58121"/>
    </ligand>
</feature>
<organism evidence="5 6">
    <name type="scientific">Subdoligranulum variabile</name>
    <dbReference type="NCBI Taxonomy" id="214851"/>
    <lineage>
        <taxon>Bacteria</taxon>
        <taxon>Bacillati</taxon>
        <taxon>Bacillota</taxon>
        <taxon>Clostridia</taxon>
        <taxon>Eubacteriales</taxon>
        <taxon>Oscillospiraceae</taxon>
        <taxon>Subdoligranulum</taxon>
    </lineage>
</organism>
<dbReference type="SUPFAM" id="SSF89623">
    <property type="entry name" value="Ribose/Galactose isomerase RpiB/AlsB"/>
    <property type="match status" value="1"/>
</dbReference>
<dbReference type="Pfam" id="PF02502">
    <property type="entry name" value="LacAB_rpiB"/>
    <property type="match status" value="1"/>
</dbReference>
<comment type="similarity">
    <text evidence="1">Belongs to the LacAB/RpiB family.</text>
</comment>
<dbReference type="AlphaFoldDB" id="A0A943D783"/>
<dbReference type="EMBL" id="JAGZGG010000004">
    <property type="protein sequence ID" value="MBS5331435.1"/>
    <property type="molecule type" value="Genomic_DNA"/>
</dbReference>
<keyword evidence="2 5" id="KW-0413">Isomerase</keyword>
<feature type="active site" description="Proton acceptor" evidence="3">
    <location>
        <position position="69"/>
    </location>
</feature>
<comment type="caution">
    <text evidence="5">The sequence shown here is derived from an EMBL/GenBank/DDBJ whole genome shotgun (WGS) entry which is preliminary data.</text>
</comment>
<evidence type="ECO:0000313" key="5">
    <source>
        <dbReference type="EMBL" id="MBS5331435.1"/>
    </source>
</evidence>
<dbReference type="InterPro" id="IPR036569">
    <property type="entry name" value="RpiB_LacA_LacB_sf"/>
</dbReference>
<accession>A0A943D783</accession>
<proteinExistence type="inferred from homology"/>
<evidence type="ECO:0000256" key="3">
    <source>
        <dbReference type="PIRSR" id="PIRSR005384-1"/>
    </source>
</evidence>
<dbReference type="NCBIfam" id="TIGR01120">
    <property type="entry name" value="rpiB"/>
    <property type="match status" value="1"/>
</dbReference>
<evidence type="ECO:0000256" key="2">
    <source>
        <dbReference type="ARBA" id="ARBA00023235"/>
    </source>
</evidence>
<feature type="binding site" evidence="4">
    <location>
        <position position="113"/>
    </location>
    <ligand>
        <name>D-ribulose 5-phosphate</name>
        <dbReference type="ChEBI" id="CHEBI:58121"/>
    </ligand>
</feature>
<evidence type="ECO:0000256" key="1">
    <source>
        <dbReference type="ARBA" id="ARBA00008754"/>
    </source>
</evidence>
<dbReference type="PANTHER" id="PTHR30345:SF0">
    <property type="entry name" value="DNA DAMAGE-REPAIR_TOLERATION PROTEIN DRT102"/>
    <property type="match status" value="1"/>
</dbReference>
<dbReference type="GO" id="GO:0004751">
    <property type="term" value="F:ribose-5-phosphate isomerase activity"/>
    <property type="evidence" value="ECO:0007669"/>
    <property type="project" value="UniProtKB-EC"/>
</dbReference>
<protein>
    <submittedName>
        <fullName evidence="5">Ribose 5-phosphate isomerase B</fullName>
        <ecNumber evidence="5">5.3.1.6</ecNumber>
    </submittedName>
</protein>
<dbReference type="PIRSF" id="PIRSF005384">
    <property type="entry name" value="RpiB_LacA_B"/>
    <property type="match status" value="1"/>
</dbReference>
<dbReference type="Gene3D" id="3.40.1400.10">
    <property type="entry name" value="Sugar-phosphate isomerase, RpiB/LacA/LacB"/>
    <property type="match status" value="1"/>
</dbReference>
<feature type="binding site" evidence="4">
    <location>
        <begin position="12"/>
        <end position="13"/>
    </location>
    <ligand>
        <name>D-ribulose 5-phosphate</name>
        <dbReference type="ChEBI" id="CHEBI:58121"/>
    </ligand>
</feature>
<dbReference type="EC" id="5.3.1.6" evidence="5"/>
<dbReference type="NCBIfam" id="TIGR00689">
    <property type="entry name" value="rpiB_lacA_lacB"/>
    <property type="match status" value="1"/>
</dbReference>
<reference evidence="5" key="1">
    <citation type="submission" date="2021-02" db="EMBL/GenBank/DDBJ databases">
        <title>Infant gut strain persistence is associated with maternal origin, phylogeny, and functional potential including surface adhesion and iron acquisition.</title>
        <authorList>
            <person name="Lou Y.C."/>
        </authorList>
    </citation>
    <scope>NUCLEOTIDE SEQUENCE</scope>
    <source>
        <strain evidence="5">L3_101_000M1_dasL3_101_000M1_concoct_87</strain>
    </source>
</reference>
<sequence length="150" mass="15974">MKFDKPIALAADHGGYELKEAIKAHLNELGIAYTDFGTDSTASVDYPDYAAKGCKAVQDGSCALVILCCGTGVGMSMCANKMQGIRACCCSDTFSAEFTRRHNNANALCLGGRVVGAGLACQIVDAFLNAEFEGGRHQQRIDKMMALENH</sequence>
<gene>
    <name evidence="5" type="primary">rpiB</name>
    <name evidence="5" type="ORF">KHY36_02770</name>
</gene>
<dbReference type="GO" id="GO:0019316">
    <property type="term" value="P:D-allose catabolic process"/>
    <property type="evidence" value="ECO:0007669"/>
    <property type="project" value="TreeGrafter"/>
</dbReference>
<dbReference type="InterPro" id="IPR004785">
    <property type="entry name" value="RpiB"/>
</dbReference>
<dbReference type="NCBIfam" id="NF004051">
    <property type="entry name" value="PRK05571.1"/>
    <property type="match status" value="1"/>
</dbReference>
<feature type="active site" description="Proton donor" evidence="3">
    <location>
        <position position="102"/>
    </location>
</feature>
<evidence type="ECO:0000256" key="4">
    <source>
        <dbReference type="PIRSR" id="PIRSR005384-2"/>
    </source>
</evidence>
<evidence type="ECO:0000313" key="6">
    <source>
        <dbReference type="Proteomes" id="UP000759273"/>
    </source>
</evidence>
<feature type="binding site" evidence="4">
    <location>
        <position position="103"/>
    </location>
    <ligand>
        <name>D-ribulose 5-phosphate</name>
        <dbReference type="ChEBI" id="CHEBI:58121"/>
    </ligand>
</feature>
<dbReference type="PANTHER" id="PTHR30345">
    <property type="entry name" value="RIBOSE-5-PHOSPHATE ISOMERASE B"/>
    <property type="match status" value="1"/>
</dbReference>
<dbReference type="GO" id="GO:0009052">
    <property type="term" value="P:pentose-phosphate shunt, non-oxidative branch"/>
    <property type="evidence" value="ECO:0007669"/>
    <property type="project" value="TreeGrafter"/>
</dbReference>
<dbReference type="InterPro" id="IPR003500">
    <property type="entry name" value="RpiB_LacA_LacB"/>
</dbReference>
<name>A0A943D783_9FIRM</name>
<feature type="binding site" evidence="4">
    <location>
        <position position="140"/>
    </location>
    <ligand>
        <name>D-ribulose 5-phosphate</name>
        <dbReference type="ChEBI" id="CHEBI:58121"/>
    </ligand>
</feature>